<dbReference type="RefSeq" id="WP_368634741.1">
    <property type="nucleotide sequence ID" value="NZ_JBFRHK010000001.1"/>
</dbReference>
<dbReference type="Pfam" id="PF05901">
    <property type="entry name" value="Excalibur"/>
    <property type="match status" value="1"/>
</dbReference>
<dbReference type="InterPro" id="IPR008613">
    <property type="entry name" value="Excalibur_Ca-bd_domain"/>
</dbReference>
<feature type="chain" id="PRO_5047223020" evidence="2">
    <location>
        <begin position="25"/>
        <end position="284"/>
    </location>
</feature>
<organism evidence="5 6">
    <name type="scientific">Lysinibacillus xylanilyticus</name>
    <dbReference type="NCBI Taxonomy" id="582475"/>
    <lineage>
        <taxon>Bacteria</taxon>
        <taxon>Bacillati</taxon>
        <taxon>Bacillota</taxon>
        <taxon>Bacilli</taxon>
        <taxon>Bacillales</taxon>
        <taxon>Bacillaceae</taxon>
        <taxon>Lysinibacillus</taxon>
    </lineage>
</organism>
<dbReference type="InterPro" id="IPR003646">
    <property type="entry name" value="SH3-like_bac-type"/>
</dbReference>
<dbReference type="Proteomes" id="UP001558534">
    <property type="component" value="Unassembled WGS sequence"/>
</dbReference>
<feature type="compositionally biased region" description="Basic and acidic residues" evidence="1">
    <location>
        <begin position="267"/>
        <end position="284"/>
    </location>
</feature>
<dbReference type="PANTHER" id="PTHR34408:SF1">
    <property type="entry name" value="GLYCOSYL HYDROLASE FAMILY 19 DOMAIN-CONTAINING PROTEIN HI_1415"/>
    <property type="match status" value="1"/>
</dbReference>
<evidence type="ECO:0000259" key="3">
    <source>
        <dbReference type="SMART" id="SM00287"/>
    </source>
</evidence>
<feature type="signal peptide" evidence="2">
    <location>
        <begin position="1"/>
        <end position="24"/>
    </location>
</feature>
<gene>
    <name evidence="5" type="ORF">AB1300_01000</name>
</gene>
<proteinExistence type="predicted"/>
<evidence type="ECO:0000313" key="6">
    <source>
        <dbReference type="Proteomes" id="UP001558534"/>
    </source>
</evidence>
<dbReference type="SMART" id="SM00894">
    <property type="entry name" value="Excalibur"/>
    <property type="match status" value="1"/>
</dbReference>
<comment type="caution">
    <text evidence="5">The sequence shown here is derived from an EMBL/GenBank/DDBJ whole genome shotgun (WGS) entry which is preliminary data.</text>
</comment>
<dbReference type="EMBL" id="JBFRHK010000001">
    <property type="protein sequence ID" value="MEX3743704.1"/>
    <property type="molecule type" value="Genomic_DNA"/>
</dbReference>
<feature type="domain" description="SH3b" evidence="3">
    <location>
        <begin position="28"/>
        <end position="87"/>
    </location>
</feature>
<evidence type="ECO:0000256" key="2">
    <source>
        <dbReference type="SAM" id="SignalP"/>
    </source>
</evidence>
<dbReference type="Gene3D" id="2.30.30.40">
    <property type="entry name" value="SH3 Domains"/>
    <property type="match status" value="2"/>
</dbReference>
<keyword evidence="6" id="KW-1185">Reference proteome</keyword>
<keyword evidence="2" id="KW-0732">Signal</keyword>
<sequence>MKLKTIAALFVMLLLAFNFEVADASSFKEVKVITSSSIEVYEKPDASSKVLGTVTEGTLVTQISEGHNGTFSRISYLNRDGKIVDGYIADIALDDAQYGIQIASSKSGLVVKQTPSLNGKTVATLQHKMVVKDFGSVGNGWSLVQYGNVIGYAATSFMSESKPTTKYVVTQGLVVRNIASPSGDNIGELSKNEEVLVHSTIAGWSFVTTPLYGGYVIDSHLTSKNPAANTSNGSSGSSKPSNGSKSKYKNCTELRKDHPNGVGSDHPAYEKKHDRDGDGWACER</sequence>
<dbReference type="InterPro" id="IPR052354">
    <property type="entry name" value="Cell_Wall_Dynamics_Protein"/>
</dbReference>
<feature type="domain" description="SH3b" evidence="3">
    <location>
        <begin position="163"/>
        <end position="224"/>
    </location>
</feature>
<feature type="domain" description="SH3b" evidence="3">
    <location>
        <begin position="97"/>
        <end position="161"/>
    </location>
</feature>
<dbReference type="SMART" id="SM00287">
    <property type="entry name" value="SH3b"/>
    <property type="match status" value="3"/>
</dbReference>
<feature type="domain" description="Excalibur calcium-binding" evidence="4">
    <location>
        <begin position="247"/>
        <end position="283"/>
    </location>
</feature>
<name>A0ABV3VQQ8_9BACI</name>
<feature type="compositionally biased region" description="Basic and acidic residues" evidence="1">
    <location>
        <begin position="250"/>
        <end position="259"/>
    </location>
</feature>
<evidence type="ECO:0000313" key="5">
    <source>
        <dbReference type="EMBL" id="MEX3743704.1"/>
    </source>
</evidence>
<evidence type="ECO:0000259" key="4">
    <source>
        <dbReference type="SMART" id="SM00894"/>
    </source>
</evidence>
<dbReference type="PANTHER" id="PTHR34408">
    <property type="entry name" value="FAMILY PROTEIN, PUTATIVE-RELATED"/>
    <property type="match status" value="1"/>
</dbReference>
<reference evidence="5 6" key="1">
    <citation type="submission" date="2024-07" db="EMBL/GenBank/DDBJ databases">
        <title>Characterization of a bacterium isolated from hydrolysated instant sea cucumber by whole-genome sequencing and metabolomics.</title>
        <authorList>
            <person name="Luo X."/>
            <person name="Zhang Z."/>
            <person name="Zheng Z."/>
            <person name="Zhang W."/>
            <person name="Ming T."/>
            <person name="Jiao L."/>
            <person name="Su X."/>
            <person name="Kong F."/>
            <person name="Xu J."/>
        </authorList>
    </citation>
    <scope>NUCLEOTIDE SEQUENCE [LARGE SCALE GENOMIC DNA]</scope>
    <source>
        <strain evidence="5 6">XL-2024</strain>
    </source>
</reference>
<evidence type="ECO:0000256" key="1">
    <source>
        <dbReference type="SAM" id="MobiDB-lite"/>
    </source>
</evidence>
<feature type="compositionally biased region" description="Low complexity" evidence="1">
    <location>
        <begin position="231"/>
        <end position="245"/>
    </location>
</feature>
<accession>A0ABV3VQQ8</accession>
<protein>
    <submittedName>
        <fullName evidence="5">Excalibur calcium-binding domain-containing protein</fullName>
    </submittedName>
</protein>
<feature type="region of interest" description="Disordered" evidence="1">
    <location>
        <begin position="227"/>
        <end position="284"/>
    </location>
</feature>